<feature type="compositionally biased region" description="Basic and acidic residues" evidence="2">
    <location>
        <begin position="1"/>
        <end position="43"/>
    </location>
</feature>
<feature type="coiled-coil region" evidence="1">
    <location>
        <begin position="732"/>
        <end position="766"/>
    </location>
</feature>
<dbReference type="KEGG" id="bfu:BCIN_07g01330"/>
<dbReference type="VEuPathDB" id="FungiDB:Bcin07g01330"/>
<feature type="compositionally biased region" description="Acidic residues" evidence="2">
    <location>
        <begin position="557"/>
        <end position="571"/>
    </location>
</feature>
<feature type="compositionally biased region" description="Polar residues" evidence="2">
    <location>
        <begin position="668"/>
        <end position="677"/>
    </location>
</feature>
<reference evidence="3 4" key="1">
    <citation type="journal article" date="2011" name="PLoS Genet.">
        <title>Genomic analysis of the necrotrophic fungal pathogens Sclerotinia sclerotiorum and Botrytis cinerea.</title>
        <authorList>
            <person name="Amselem J."/>
            <person name="Cuomo C.A."/>
            <person name="van Kan J.A."/>
            <person name="Viaud M."/>
            <person name="Benito E.P."/>
            <person name="Couloux A."/>
            <person name="Coutinho P.M."/>
            <person name="de Vries R.P."/>
            <person name="Dyer P.S."/>
            <person name="Fillinger S."/>
            <person name="Fournier E."/>
            <person name="Gout L."/>
            <person name="Hahn M."/>
            <person name="Kohn L."/>
            <person name="Lapalu N."/>
            <person name="Plummer K.M."/>
            <person name="Pradier J.M."/>
            <person name="Quevillon E."/>
            <person name="Sharon A."/>
            <person name="Simon A."/>
            <person name="ten Have A."/>
            <person name="Tudzynski B."/>
            <person name="Tudzynski P."/>
            <person name="Wincker P."/>
            <person name="Andrew M."/>
            <person name="Anthouard V."/>
            <person name="Beever R.E."/>
            <person name="Beffa R."/>
            <person name="Benoit I."/>
            <person name="Bouzid O."/>
            <person name="Brault B."/>
            <person name="Chen Z."/>
            <person name="Choquer M."/>
            <person name="Collemare J."/>
            <person name="Cotton P."/>
            <person name="Danchin E.G."/>
            <person name="Da Silva C."/>
            <person name="Gautier A."/>
            <person name="Giraud C."/>
            <person name="Giraud T."/>
            <person name="Gonzalez C."/>
            <person name="Grossetete S."/>
            <person name="Guldener U."/>
            <person name="Henrissat B."/>
            <person name="Howlett B.J."/>
            <person name="Kodira C."/>
            <person name="Kretschmer M."/>
            <person name="Lappartient A."/>
            <person name="Leroch M."/>
            <person name="Levis C."/>
            <person name="Mauceli E."/>
            <person name="Neuveglise C."/>
            <person name="Oeser B."/>
            <person name="Pearson M."/>
            <person name="Poulain J."/>
            <person name="Poussereau N."/>
            <person name="Quesneville H."/>
            <person name="Rascle C."/>
            <person name="Schumacher J."/>
            <person name="Segurens B."/>
            <person name="Sexton A."/>
            <person name="Silva E."/>
            <person name="Sirven C."/>
            <person name="Soanes D.M."/>
            <person name="Talbot N.J."/>
            <person name="Templeton M."/>
            <person name="Yandava C."/>
            <person name="Yarden O."/>
            <person name="Zeng Q."/>
            <person name="Rollins J.A."/>
            <person name="Lebrun M.H."/>
            <person name="Dickman M."/>
        </authorList>
    </citation>
    <scope>NUCLEOTIDE SEQUENCE [LARGE SCALE GENOMIC DNA]</scope>
    <source>
        <strain evidence="3 4">B05.10</strain>
    </source>
</reference>
<feature type="compositionally biased region" description="Basic and acidic residues" evidence="2">
    <location>
        <begin position="130"/>
        <end position="147"/>
    </location>
</feature>
<feature type="region of interest" description="Disordered" evidence="2">
    <location>
        <begin position="1"/>
        <end position="151"/>
    </location>
</feature>
<evidence type="ECO:0000256" key="2">
    <source>
        <dbReference type="SAM" id="MobiDB-lite"/>
    </source>
</evidence>
<reference evidence="3 4" key="3">
    <citation type="journal article" date="2017" name="Mol. Plant Pathol.">
        <title>A gapless genome sequence of the fungus Botrytis cinerea.</title>
        <authorList>
            <person name="Van Kan J.A."/>
            <person name="Stassen J.H."/>
            <person name="Mosbach A."/>
            <person name="Van Der Lee T.A."/>
            <person name="Faino L."/>
            <person name="Farmer A.D."/>
            <person name="Papasotiriou D.G."/>
            <person name="Zhou S."/>
            <person name="Seidl M.F."/>
            <person name="Cottam E."/>
            <person name="Edel D."/>
            <person name="Hahn M."/>
            <person name="Schwartz D.C."/>
            <person name="Dietrich R.A."/>
            <person name="Widdison S."/>
            <person name="Scalliet G."/>
        </authorList>
    </citation>
    <scope>NUCLEOTIDE SEQUENCE [LARGE SCALE GENOMIC DNA]</scope>
    <source>
        <strain evidence="3 4">B05.10</strain>
    </source>
</reference>
<dbReference type="GeneID" id="36394298"/>
<dbReference type="RefSeq" id="XP_024549637.1">
    <property type="nucleotide sequence ID" value="XM_024693848.1"/>
</dbReference>
<protein>
    <submittedName>
        <fullName evidence="3">Uncharacterized protein</fullName>
    </submittedName>
</protein>
<evidence type="ECO:0000256" key="1">
    <source>
        <dbReference type="SAM" id="Coils"/>
    </source>
</evidence>
<feature type="region of interest" description="Disordered" evidence="2">
    <location>
        <begin position="619"/>
        <end position="686"/>
    </location>
</feature>
<sequence>MEQHRGTNSFGKRDNDESPRREEYRFRPQREMAQNHEDSRRDANSYAPRYNHNQMRRKMDSYRPSRPHWPRVPRRNYVARNPSYPGPSTHDTYTQESRSSPFETARTSLNSAAGAANTSEESESAPLVSHHAEAVPSTKDKETPSSRDEDEYELICEHAGGPLRRFTKKMCDVITETITEHCHDDTMSAIDILKQACINLSVKTGTTLEVHDCWLYWRKRGMRTNIARWWPDSLDDVDKEVADYRRLRSAKSNRARAAYAARLATVPVASSETAGTTEAFASSDPVEEPKDWPREEKLLLFAKLKAKRPIQHRLHTNMLWIMVGRAMRREGYTRGRDEYREWFEKYGRAYFDYDETRYFSQPGNPHVGTGRMQNGIMTPEDSPVGDARRRRRNSNPDGVRARLRGTMAPMSPSVPKTPKPNKPRMSTTVLHDMKSWLGGYRNVDKTAKVAEEYPLPLIKPSEGERFGLFTTEKQENYDPPSSAAGCLPGSLLFVTEDEAQSERDLFPSALDATDSHSSPAPALTDAPSTISDETGTPEERVESIGEIKAGETMAPDEQIEPGETIPEDENDAPSLQPNETNNTQDGIQCTSDEWGFATPPFMRPSEADMAWIDEYSDFESSHISATTNASDPSTSAGHPSFDNSLTSNETIEEVPLTQPSTSDDETKNNTSSESQAQLLREQQERTDVEISNLRASYLRVKEAEEDEEKKLDDTAQELDIMILRRAEQLKSQTAYLAEMQRIEAELEEKKKAKQALSIALEELEFSG</sequence>
<dbReference type="EMBL" id="CP009811">
    <property type="protein sequence ID" value="ATZ51511.1"/>
    <property type="molecule type" value="Genomic_DNA"/>
</dbReference>
<feature type="compositionally biased region" description="Polar residues" evidence="2">
    <location>
        <begin position="621"/>
        <end position="649"/>
    </location>
</feature>
<organism evidence="3 4">
    <name type="scientific">Botryotinia fuckeliana (strain B05.10)</name>
    <name type="common">Noble rot fungus</name>
    <name type="synonym">Botrytis cinerea</name>
    <dbReference type="NCBI Taxonomy" id="332648"/>
    <lineage>
        <taxon>Eukaryota</taxon>
        <taxon>Fungi</taxon>
        <taxon>Dikarya</taxon>
        <taxon>Ascomycota</taxon>
        <taxon>Pezizomycotina</taxon>
        <taxon>Leotiomycetes</taxon>
        <taxon>Helotiales</taxon>
        <taxon>Sclerotiniaceae</taxon>
        <taxon>Botrytis</taxon>
    </lineage>
</organism>
<feature type="region of interest" description="Disordered" evidence="2">
    <location>
        <begin position="509"/>
        <end position="605"/>
    </location>
</feature>
<accession>A0A384JLZ9</accession>
<dbReference type="AlphaFoldDB" id="A0A384JLZ9"/>
<feature type="compositionally biased region" description="Basic residues" evidence="2">
    <location>
        <begin position="65"/>
        <end position="74"/>
    </location>
</feature>
<evidence type="ECO:0000313" key="4">
    <source>
        <dbReference type="Proteomes" id="UP000001798"/>
    </source>
</evidence>
<keyword evidence="4" id="KW-1185">Reference proteome</keyword>
<feature type="compositionally biased region" description="Basic and acidic residues" evidence="2">
    <location>
        <begin position="537"/>
        <end position="549"/>
    </location>
</feature>
<evidence type="ECO:0000313" key="3">
    <source>
        <dbReference type="EMBL" id="ATZ51511.1"/>
    </source>
</evidence>
<feature type="compositionally biased region" description="Polar residues" evidence="2">
    <location>
        <begin position="573"/>
        <end position="591"/>
    </location>
</feature>
<reference evidence="3 4" key="2">
    <citation type="journal article" date="2012" name="Eukaryot. Cell">
        <title>Genome update of Botrytis cinerea strains B05.10 and T4.</title>
        <authorList>
            <person name="Staats M."/>
            <person name="van Kan J.A."/>
        </authorList>
    </citation>
    <scope>NUCLEOTIDE SEQUENCE [LARGE SCALE GENOMIC DNA]</scope>
    <source>
        <strain evidence="3 4">B05.10</strain>
    </source>
</reference>
<dbReference type="OrthoDB" id="3542911at2759"/>
<gene>
    <name evidence="3" type="ORF">BCIN_07g01330</name>
</gene>
<name>A0A384JLZ9_BOTFB</name>
<feature type="region of interest" description="Disordered" evidence="2">
    <location>
        <begin position="367"/>
        <end position="426"/>
    </location>
</feature>
<proteinExistence type="predicted"/>
<feature type="compositionally biased region" description="Polar residues" evidence="2">
    <location>
        <begin position="89"/>
        <end position="119"/>
    </location>
</feature>
<keyword evidence="1" id="KW-0175">Coiled coil</keyword>
<dbReference type="Proteomes" id="UP000001798">
    <property type="component" value="Chromosome 7"/>
</dbReference>